<sequence length="248" mass="27257">MHVLNRELVLPADCLPLAAELAGVPLPAALSPDPLWRDPEEARQYRDTAIHSLTEHGAWGRGGPREDFIQTMTVLCRGTSELSATIESRPARHYRLVVAATGPDAVLACHVPASGRVLLRPARPDALAEELISELPTLPPATGPAMSVPEPDLRQAAEGAPARRDVRRVLDVAMLPRTGAGQITATTRDRLGRRRTSSHNTCTYYDTHHGRYLFTFSKEPGYDRYINVAPARPQTMITQLHALLHNLH</sequence>
<dbReference type="OrthoDB" id="3625769at2"/>
<comment type="similarity">
    <text evidence="2">Belongs to the EspG family.</text>
</comment>
<protein>
    <submittedName>
        <fullName evidence="5">ESX secretion-associated protein EspG</fullName>
    </submittedName>
</protein>
<dbReference type="AlphaFoldDB" id="A0A419I2U6"/>
<keyword evidence="3" id="KW-0963">Cytoplasm</keyword>
<dbReference type="InterPro" id="IPR025734">
    <property type="entry name" value="EspG"/>
</dbReference>
<evidence type="ECO:0000256" key="1">
    <source>
        <dbReference type="ARBA" id="ARBA00004496"/>
    </source>
</evidence>
<comment type="subcellular location">
    <subcellularLocation>
        <location evidence="1">Cytoplasm</location>
    </subcellularLocation>
</comment>
<keyword evidence="4" id="KW-0143">Chaperone</keyword>
<reference evidence="5 6" key="1">
    <citation type="submission" date="2018-09" db="EMBL/GenBank/DDBJ databases">
        <title>YIM PH 21725 draft genome.</title>
        <authorList>
            <person name="Miao C."/>
        </authorList>
    </citation>
    <scope>NUCLEOTIDE SEQUENCE [LARGE SCALE GENOMIC DNA]</scope>
    <source>
        <strain evidence="6">YIM PH21725</strain>
    </source>
</reference>
<evidence type="ECO:0000256" key="4">
    <source>
        <dbReference type="ARBA" id="ARBA00023186"/>
    </source>
</evidence>
<dbReference type="EMBL" id="QZFV01000087">
    <property type="protein sequence ID" value="RJQ84339.1"/>
    <property type="molecule type" value="Genomic_DNA"/>
</dbReference>
<accession>A0A419I2U6</accession>
<gene>
    <name evidence="5" type="ORF">D5S19_16950</name>
</gene>
<evidence type="ECO:0000256" key="2">
    <source>
        <dbReference type="ARBA" id="ARBA00006411"/>
    </source>
</evidence>
<proteinExistence type="inferred from homology"/>
<dbReference type="Pfam" id="PF14011">
    <property type="entry name" value="ESX-1_EspG"/>
    <property type="match status" value="1"/>
</dbReference>
<evidence type="ECO:0000313" key="6">
    <source>
        <dbReference type="Proteomes" id="UP000285112"/>
    </source>
</evidence>
<evidence type="ECO:0000313" key="5">
    <source>
        <dbReference type="EMBL" id="RJQ84339.1"/>
    </source>
</evidence>
<name>A0A419I2U6_9PSEU</name>
<keyword evidence="6" id="KW-1185">Reference proteome</keyword>
<evidence type="ECO:0000256" key="3">
    <source>
        <dbReference type="ARBA" id="ARBA00022490"/>
    </source>
</evidence>
<comment type="caution">
    <text evidence="5">The sequence shown here is derived from an EMBL/GenBank/DDBJ whole genome shotgun (WGS) entry which is preliminary data.</text>
</comment>
<dbReference type="Proteomes" id="UP000285112">
    <property type="component" value="Unassembled WGS sequence"/>
</dbReference>
<dbReference type="RefSeq" id="WP_120024320.1">
    <property type="nucleotide sequence ID" value="NZ_QZFV01000087.1"/>
</dbReference>
<organism evidence="5 6">
    <name type="scientific">Amycolatopsis panacis</name>
    <dbReference type="NCBI Taxonomy" id="2340917"/>
    <lineage>
        <taxon>Bacteria</taxon>
        <taxon>Bacillati</taxon>
        <taxon>Actinomycetota</taxon>
        <taxon>Actinomycetes</taxon>
        <taxon>Pseudonocardiales</taxon>
        <taxon>Pseudonocardiaceae</taxon>
        <taxon>Amycolatopsis</taxon>
    </lineage>
</organism>